<dbReference type="InterPro" id="IPR015421">
    <property type="entry name" value="PyrdxlP-dep_Trfase_major"/>
</dbReference>
<evidence type="ECO:0000313" key="5">
    <source>
        <dbReference type="EMBL" id="KFM75140.1"/>
    </source>
</evidence>
<evidence type="ECO:0000313" key="6">
    <source>
        <dbReference type="Proteomes" id="UP000054359"/>
    </source>
</evidence>
<protein>
    <submittedName>
        <fullName evidence="5">Kynureninase</fullName>
    </submittedName>
</protein>
<feature type="non-terminal residue" evidence="5">
    <location>
        <position position="354"/>
    </location>
</feature>
<dbReference type="GO" id="GO:0019441">
    <property type="term" value="P:L-tryptophan catabolic process to kynurenine"/>
    <property type="evidence" value="ECO:0007669"/>
    <property type="project" value="TreeGrafter"/>
</dbReference>
<dbReference type="PANTHER" id="PTHR14084">
    <property type="entry name" value="KYNURENINASE"/>
    <property type="match status" value="1"/>
</dbReference>
<dbReference type="PANTHER" id="PTHR14084:SF0">
    <property type="entry name" value="KYNURENINASE"/>
    <property type="match status" value="1"/>
</dbReference>
<dbReference type="STRING" id="407821.A0A087UCQ1"/>
<organism evidence="5 6">
    <name type="scientific">Stegodyphus mimosarum</name>
    <name type="common">African social velvet spider</name>
    <dbReference type="NCBI Taxonomy" id="407821"/>
    <lineage>
        <taxon>Eukaryota</taxon>
        <taxon>Metazoa</taxon>
        <taxon>Ecdysozoa</taxon>
        <taxon>Arthropoda</taxon>
        <taxon>Chelicerata</taxon>
        <taxon>Arachnida</taxon>
        <taxon>Araneae</taxon>
        <taxon>Araneomorphae</taxon>
        <taxon>Entelegynae</taxon>
        <taxon>Eresoidea</taxon>
        <taxon>Eresidae</taxon>
        <taxon>Stegodyphus</taxon>
    </lineage>
</organism>
<reference evidence="5 6" key="1">
    <citation type="submission" date="2013-11" db="EMBL/GenBank/DDBJ databases">
        <title>Genome sequencing of Stegodyphus mimosarum.</title>
        <authorList>
            <person name="Bechsgaard J."/>
        </authorList>
    </citation>
    <scope>NUCLEOTIDE SEQUENCE [LARGE SCALE GENOMIC DNA]</scope>
</reference>
<dbReference type="InterPro" id="IPR010111">
    <property type="entry name" value="Kynureninase"/>
</dbReference>
<dbReference type="InterPro" id="IPR000192">
    <property type="entry name" value="Aminotrans_V_dom"/>
</dbReference>
<keyword evidence="6" id="KW-1185">Reference proteome</keyword>
<keyword evidence="3" id="KW-0663">Pyridoxal phosphate</keyword>
<dbReference type="GO" id="GO:0005737">
    <property type="term" value="C:cytoplasm"/>
    <property type="evidence" value="ECO:0007669"/>
    <property type="project" value="InterPro"/>
</dbReference>
<sequence length="354" mass="40320">MAYLVGAKSSEVALMNGLTVNIHIMLGSFYHPTEERHKILMVDNGFHSDLYAVQSHIKLRGYDPKESIIFLKPRKGEHLINPKDIMSVIEEHGKSISLLFLEGVHFYTGQFFDIKNITREGHRQGCVVGFDLAHAVGNVKLQLHEWEVDFALWCTYKYLNSGAGSMGCIYVHERHTNGYNEIIPTMQGWWGVSNAEKFCLQREFIPADGADRFKISNPSPFLSAMVLVNLEVFREAGIERLQEKQKLLTGYLEYLLKKYFPPSNGIESNKPHIQVITPSNPKRRGCQISIMSSGPITEIDKRLKAKGIVCDIRKPSVLRVTPAPLYNSFTEVYKFVHILEEVIDEISWQNGHQN</sequence>
<dbReference type="GO" id="GO:0030429">
    <property type="term" value="F:kynureninase activity"/>
    <property type="evidence" value="ECO:0007669"/>
    <property type="project" value="InterPro"/>
</dbReference>
<name>A0A087UCQ1_STEMI</name>
<dbReference type="InterPro" id="IPR015422">
    <property type="entry name" value="PyrdxlP-dep_Trfase_small"/>
</dbReference>
<dbReference type="Gene3D" id="3.90.1150.10">
    <property type="entry name" value="Aspartate Aminotransferase, domain 1"/>
    <property type="match status" value="1"/>
</dbReference>
<proteinExistence type="predicted"/>
<keyword evidence="2" id="KW-0378">Hydrolase</keyword>
<accession>A0A087UCQ1</accession>
<dbReference type="SUPFAM" id="SSF53383">
    <property type="entry name" value="PLP-dependent transferases"/>
    <property type="match status" value="1"/>
</dbReference>
<dbReference type="Proteomes" id="UP000054359">
    <property type="component" value="Unassembled WGS sequence"/>
</dbReference>
<dbReference type="OrthoDB" id="5978656at2759"/>
<dbReference type="Pfam" id="PF00266">
    <property type="entry name" value="Aminotran_5"/>
    <property type="match status" value="1"/>
</dbReference>
<dbReference type="PIRSF" id="PIRSF038800">
    <property type="entry name" value="KYNU"/>
    <property type="match status" value="1"/>
</dbReference>
<dbReference type="InterPro" id="IPR015424">
    <property type="entry name" value="PyrdxlP-dep_Trfase"/>
</dbReference>
<keyword evidence="1" id="KW-0662">Pyridine nucleotide biosynthesis</keyword>
<gene>
    <name evidence="5" type="ORF">X975_02806</name>
</gene>
<dbReference type="NCBIfam" id="TIGR01814">
    <property type="entry name" value="kynureninase"/>
    <property type="match status" value="1"/>
</dbReference>
<dbReference type="Pfam" id="PF22580">
    <property type="entry name" value="KYNU_C"/>
    <property type="match status" value="1"/>
</dbReference>
<dbReference type="EMBL" id="KK119231">
    <property type="protein sequence ID" value="KFM75140.1"/>
    <property type="molecule type" value="Genomic_DNA"/>
</dbReference>
<dbReference type="GO" id="GO:0043420">
    <property type="term" value="P:anthranilate metabolic process"/>
    <property type="evidence" value="ECO:0007669"/>
    <property type="project" value="TreeGrafter"/>
</dbReference>
<evidence type="ECO:0000256" key="2">
    <source>
        <dbReference type="ARBA" id="ARBA00022801"/>
    </source>
</evidence>
<evidence type="ECO:0000259" key="4">
    <source>
        <dbReference type="Pfam" id="PF00266"/>
    </source>
</evidence>
<dbReference type="OMA" id="SHVAYRS"/>
<dbReference type="GO" id="GO:0009435">
    <property type="term" value="P:NAD+ biosynthetic process"/>
    <property type="evidence" value="ECO:0007669"/>
    <property type="project" value="InterPro"/>
</dbReference>
<evidence type="ECO:0000256" key="1">
    <source>
        <dbReference type="ARBA" id="ARBA00022642"/>
    </source>
</evidence>
<feature type="domain" description="Aminotransferase class V" evidence="4">
    <location>
        <begin position="2"/>
        <end position="177"/>
    </location>
</feature>
<dbReference type="Gene3D" id="3.40.640.10">
    <property type="entry name" value="Type I PLP-dependent aspartate aminotransferase-like (Major domain)"/>
    <property type="match status" value="1"/>
</dbReference>
<evidence type="ECO:0000256" key="3">
    <source>
        <dbReference type="ARBA" id="ARBA00022898"/>
    </source>
</evidence>
<dbReference type="AlphaFoldDB" id="A0A087UCQ1"/>
<dbReference type="GO" id="GO:0030170">
    <property type="term" value="F:pyridoxal phosphate binding"/>
    <property type="evidence" value="ECO:0007669"/>
    <property type="project" value="InterPro"/>
</dbReference>